<keyword evidence="2" id="KW-1185">Reference proteome</keyword>
<organism evidence="1 2">
    <name type="scientific">Linderina macrospora</name>
    <dbReference type="NCBI Taxonomy" id="4868"/>
    <lineage>
        <taxon>Eukaryota</taxon>
        <taxon>Fungi</taxon>
        <taxon>Fungi incertae sedis</taxon>
        <taxon>Zoopagomycota</taxon>
        <taxon>Kickxellomycotina</taxon>
        <taxon>Kickxellomycetes</taxon>
        <taxon>Kickxellales</taxon>
        <taxon>Kickxellaceae</taxon>
        <taxon>Linderina</taxon>
    </lineage>
</organism>
<proteinExistence type="predicted"/>
<accession>A0ACC1JGI9</accession>
<dbReference type="EMBL" id="JANBPW010000145">
    <property type="protein sequence ID" value="KAJ1950702.1"/>
    <property type="molecule type" value="Genomic_DNA"/>
</dbReference>
<dbReference type="Proteomes" id="UP001150603">
    <property type="component" value="Unassembled WGS sequence"/>
</dbReference>
<gene>
    <name evidence="1" type="ORF">FBU59_000556</name>
</gene>
<evidence type="ECO:0000313" key="2">
    <source>
        <dbReference type="Proteomes" id="UP001150603"/>
    </source>
</evidence>
<evidence type="ECO:0000313" key="1">
    <source>
        <dbReference type="EMBL" id="KAJ1950702.1"/>
    </source>
</evidence>
<sequence>MSELVDDFYTARNLLYIGAYPQSLSNLSTLTRLSAEAAHERDSLQYRAYLGQGNYQLVLDELSATTQSPLLQAVRQLALQQASQTTNDQAAEAVSGLVESQGGSTSAVFAAVGAQVLANAGQYPEALRLLAGHPRNLECVCVMVTVYLRMNRADLADKLMGRVRGWAEDAPLAQLAEAWTGVQVGGSKVSDAFYVFEELAQGASVTTVRMLNAMAATKMQLGQYPEAGDLLQEASERDPSDPDTLANRLVLAGLTGKGKETRSRLLGQLKAASPNHVVVADLAAKEAEFDKLAAEFSK</sequence>
<protein>
    <submittedName>
        <fullName evidence="1">Uncharacterized protein</fullName>
    </submittedName>
</protein>
<name>A0ACC1JGI9_9FUNG</name>
<comment type="caution">
    <text evidence="1">The sequence shown here is derived from an EMBL/GenBank/DDBJ whole genome shotgun (WGS) entry which is preliminary data.</text>
</comment>
<reference evidence="1" key="1">
    <citation type="submission" date="2022-07" db="EMBL/GenBank/DDBJ databases">
        <title>Phylogenomic reconstructions and comparative analyses of Kickxellomycotina fungi.</title>
        <authorList>
            <person name="Reynolds N.K."/>
            <person name="Stajich J.E."/>
            <person name="Barry K."/>
            <person name="Grigoriev I.V."/>
            <person name="Crous P."/>
            <person name="Smith M.E."/>
        </authorList>
    </citation>
    <scope>NUCLEOTIDE SEQUENCE</scope>
    <source>
        <strain evidence="1">NRRL 5244</strain>
    </source>
</reference>